<dbReference type="AlphaFoldDB" id="A0A183BWS1"/>
<dbReference type="Proteomes" id="UP000050741">
    <property type="component" value="Unassembled WGS sequence"/>
</dbReference>
<dbReference type="Gene3D" id="3.40.395.10">
    <property type="entry name" value="Adenoviral Proteinase, Chain A"/>
    <property type="match status" value="1"/>
</dbReference>
<evidence type="ECO:0000313" key="5">
    <source>
        <dbReference type="Proteomes" id="UP000050741"/>
    </source>
</evidence>
<organism evidence="5 6">
    <name type="scientific">Globodera pallida</name>
    <name type="common">Potato cyst nematode worm</name>
    <name type="synonym">Heterodera pallida</name>
    <dbReference type="NCBI Taxonomy" id="36090"/>
    <lineage>
        <taxon>Eukaryota</taxon>
        <taxon>Metazoa</taxon>
        <taxon>Ecdysozoa</taxon>
        <taxon>Nematoda</taxon>
        <taxon>Chromadorea</taxon>
        <taxon>Rhabditida</taxon>
        <taxon>Tylenchina</taxon>
        <taxon>Tylenchomorpha</taxon>
        <taxon>Tylenchoidea</taxon>
        <taxon>Heteroderidae</taxon>
        <taxon>Heteroderinae</taxon>
        <taxon>Globodera</taxon>
    </lineage>
</organism>
<dbReference type="Pfam" id="PF02902">
    <property type="entry name" value="Peptidase_C48"/>
    <property type="match status" value="1"/>
</dbReference>
<dbReference type="WBParaSite" id="GPLIN_000506000">
    <property type="protein sequence ID" value="GPLIN_000506000"/>
    <property type="gene ID" value="GPLIN_000506000"/>
</dbReference>
<keyword evidence="5" id="KW-1185">Reference proteome</keyword>
<name>A0A183BWS1_GLOPA</name>
<comment type="similarity">
    <text evidence="1">Belongs to the peptidase C48 family.</text>
</comment>
<dbReference type="InterPro" id="IPR003653">
    <property type="entry name" value="Peptidase_C48_C"/>
</dbReference>
<reference evidence="5" key="2">
    <citation type="submission" date="2014-05" db="EMBL/GenBank/DDBJ databases">
        <title>The genome and life-stage specific transcriptomes of Globodera pallida elucidate key aspects of plant parasitism by a cyst nematode.</title>
        <authorList>
            <person name="Cotton J.A."/>
            <person name="Lilley C.J."/>
            <person name="Jones L.M."/>
            <person name="Kikuchi T."/>
            <person name="Reid A.J."/>
            <person name="Thorpe P."/>
            <person name="Tsai I.J."/>
            <person name="Beasley H."/>
            <person name="Blok V."/>
            <person name="Cock P.J.A."/>
            <person name="Van den Akker S.E."/>
            <person name="Holroyd N."/>
            <person name="Hunt M."/>
            <person name="Mantelin S."/>
            <person name="Naghra H."/>
            <person name="Pain A."/>
            <person name="Palomares-Rius J.E."/>
            <person name="Zarowiecki M."/>
            <person name="Berriman M."/>
            <person name="Jones J.T."/>
            <person name="Urwin P.E."/>
        </authorList>
    </citation>
    <scope>NUCLEOTIDE SEQUENCE [LARGE SCALE GENOMIC DNA]</scope>
    <source>
        <strain evidence="5">Lindley</strain>
    </source>
</reference>
<evidence type="ECO:0000259" key="4">
    <source>
        <dbReference type="PROSITE" id="PS50600"/>
    </source>
</evidence>
<evidence type="ECO:0000256" key="2">
    <source>
        <dbReference type="ARBA" id="ARBA00022670"/>
    </source>
</evidence>
<evidence type="ECO:0000256" key="3">
    <source>
        <dbReference type="ARBA" id="ARBA00022801"/>
    </source>
</evidence>
<dbReference type="GO" id="GO:0006508">
    <property type="term" value="P:proteolysis"/>
    <property type="evidence" value="ECO:0007669"/>
    <property type="project" value="UniProtKB-KW"/>
</dbReference>
<evidence type="ECO:0000256" key="1">
    <source>
        <dbReference type="ARBA" id="ARBA00005234"/>
    </source>
</evidence>
<reference evidence="6" key="3">
    <citation type="submission" date="2016-06" db="UniProtKB">
        <authorList>
            <consortium name="WormBaseParasite"/>
        </authorList>
    </citation>
    <scope>IDENTIFICATION</scope>
</reference>
<protein>
    <submittedName>
        <fullName evidence="6">ULP_PROTEASE domain-containing protein</fullName>
    </submittedName>
</protein>
<proteinExistence type="inferred from homology"/>
<dbReference type="GO" id="GO:0008234">
    <property type="term" value="F:cysteine-type peptidase activity"/>
    <property type="evidence" value="ECO:0007669"/>
    <property type="project" value="InterPro"/>
</dbReference>
<evidence type="ECO:0000313" key="6">
    <source>
        <dbReference type="WBParaSite" id="GPLIN_000506000"/>
    </source>
</evidence>
<accession>A0A183BWS1</accession>
<dbReference type="PROSITE" id="PS50600">
    <property type="entry name" value="ULP_PROTEASE"/>
    <property type="match status" value="1"/>
</dbReference>
<sequence length="366" mass="41626">MEKDFEINSFIVLSDPQNCCARKMLMRKELILKEISEPDKKRLHFLLLGVVGMEREIVPRKARAEGKSGILDVPPSMTTILSDVPLKVSKSFYGPSIAKMAQGKSKVELGNVLRKSVADDKKLDFDVTPSTSAPAEHRNVLEESAADDKKPLLTVVQPSFSFVTTRRGVKRLFLSDSISPVENKENIEKRHSSADISDILNNNDNKELLEVSRPDQEMELPDHFIRSNFWSELRSDKRLRSGKSGEWVKGQDERLTIDGLLCLSDGEWLNADIIDSYLDHLCQQSAGMAQFIPTYAILSYERKGTVPSEWYWRLNGTDIVFAPAHLYTNHWAMVVVNIRERKLTLMDSMNHEFTSSDKTIFMDTIM</sequence>
<keyword evidence="2" id="KW-0645">Protease</keyword>
<dbReference type="SUPFAM" id="SSF54001">
    <property type="entry name" value="Cysteine proteinases"/>
    <property type="match status" value="1"/>
</dbReference>
<reference evidence="5" key="1">
    <citation type="submission" date="2013-12" db="EMBL/GenBank/DDBJ databases">
        <authorList>
            <person name="Aslett M."/>
        </authorList>
    </citation>
    <scope>NUCLEOTIDE SEQUENCE [LARGE SCALE GENOMIC DNA]</scope>
    <source>
        <strain evidence="5">Lindley</strain>
    </source>
</reference>
<feature type="domain" description="Ubiquitin-like protease family profile" evidence="4">
    <location>
        <begin position="253"/>
        <end position="366"/>
    </location>
</feature>
<dbReference type="InterPro" id="IPR038765">
    <property type="entry name" value="Papain-like_cys_pep_sf"/>
</dbReference>
<keyword evidence="3" id="KW-0378">Hydrolase</keyword>